<dbReference type="EMBL" id="SZYD01000018">
    <property type="protein sequence ID" value="KAD2805265.1"/>
    <property type="molecule type" value="Genomic_DNA"/>
</dbReference>
<dbReference type="Proteomes" id="UP000326396">
    <property type="component" value="Linkage Group LG8"/>
</dbReference>
<comment type="caution">
    <text evidence="1">The sequence shown here is derived from an EMBL/GenBank/DDBJ whole genome shotgun (WGS) entry which is preliminary data.</text>
</comment>
<evidence type="ECO:0000313" key="1">
    <source>
        <dbReference type="EMBL" id="KAD2805265.1"/>
    </source>
</evidence>
<reference evidence="1 2" key="1">
    <citation type="submission" date="2019-05" db="EMBL/GenBank/DDBJ databases">
        <title>Mikania micrantha, genome provides insights into the molecular mechanism of rapid growth.</title>
        <authorList>
            <person name="Liu B."/>
        </authorList>
    </citation>
    <scope>NUCLEOTIDE SEQUENCE [LARGE SCALE GENOMIC DNA]</scope>
    <source>
        <strain evidence="1">NLD-2019</strain>
        <tissue evidence="1">Leaf</tissue>
    </source>
</reference>
<dbReference type="AlphaFoldDB" id="A0A5N6LVF9"/>
<proteinExistence type="predicted"/>
<protein>
    <submittedName>
        <fullName evidence="1">Uncharacterized protein</fullName>
    </submittedName>
</protein>
<keyword evidence="2" id="KW-1185">Reference proteome</keyword>
<accession>A0A5N6LVF9</accession>
<organism evidence="1 2">
    <name type="scientific">Mikania micrantha</name>
    <name type="common">bitter vine</name>
    <dbReference type="NCBI Taxonomy" id="192012"/>
    <lineage>
        <taxon>Eukaryota</taxon>
        <taxon>Viridiplantae</taxon>
        <taxon>Streptophyta</taxon>
        <taxon>Embryophyta</taxon>
        <taxon>Tracheophyta</taxon>
        <taxon>Spermatophyta</taxon>
        <taxon>Magnoliopsida</taxon>
        <taxon>eudicotyledons</taxon>
        <taxon>Gunneridae</taxon>
        <taxon>Pentapetalae</taxon>
        <taxon>asterids</taxon>
        <taxon>campanulids</taxon>
        <taxon>Asterales</taxon>
        <taxon>Asteraceae</taxon>
        <taxon>Asteroideae</taxon>
        <taxon>Heliantheae alliance</taxon>
        <taxon>Eupatorieae</taxon>
        <taxon>Mikania</taxon>
    </lineage>
</organism>
<evidence type="ECO:0000313" key="2">
    <source>
        <dbReference type="Proteomes" id="UP000326396"/>
    </source>
</evidence>
<gene>
    <name evidence="1" type="ORF">E3N88_38642</name>
</gene>
<sequence length="73" mass="8526">MYNTVSRSSDDQTEDSRRRIDDIVAQVDAEMARRAQKLARDRYWGWLPTIIQDWVLGERVPPLRHKGDTTEGP</sequence>
<name>A0A5N6LVF9_9ASTR</name>